<feature type="transmembrane region" description="Helical" evidence="5">
    <location>
        <begin position="277"/>
        <end position="296"/>
    </location>
</feature>
<dbReference type="VEuPathDB" id="AmoebaDB:EHI_050840"/>
<feature type="transmembrane region" description="Helical" evidence="5">
    <location>
        <begin position="212"/>
        <end position="231"/>
    </location>
</feature>
<dbReference type="VEuPathDB" id="AmoebaDB:KM1_145200"/>
<dbReference type="GO" id="GO:0016020">
    <property type="term" value="C:membrane"/>
    <property type="evidence" value="ECO:0007669"/>
    <property type="project" value="UniProtKB-SubCell"/>
</dbReference>
<name>A0A5K1U3S5_ENTHI</name>
<dbReference type="AlphaFoldDB" id="A0A5K1U3S5"/>
<dbReference type="Pfam" id="PF06664">
    <property type="entry name" value="WLS-like_TM"/>
    <property type="match status" value="1"/>
</dbReference>
<evidence type="ECO:0000256" key="3">
    <source>
        <dbReference type="ARBA" id="ARBA00022989"/>
    </source>
</evidence>
<evidence type="ECO:0000256" key="2">
    <source>
        <dbReference type="ARBA" id="ARBA00022692"/>
    </source>
</evidence>
<accession>A0A5K1U3S5</accession>
<evidence type="ECO:0000313" key="7">
    <source>
        <dbReference type="EMBL" id="GAT92013.1"/>
    </source>
</evidence>
<keyword evidence="3 5" id="KW-1133">Transmembrane helix</keyword>
<evidence type="ECO:0000313" key="8">
    <source>
        <dbReference type="Proteomes" id="UP000078387"/>
    </source>
</evidence>
<feature type="transmembrane region" description="Helical" evidence="5">
    <location>
        <begin position="15"/>
        <end position="36"/>
    </location>
</feature>
<dbReference type="VEuPathDB" id="AmoebaDB:EHI8A_082130"/>
<proteinExistence type="predicted"/>
<dbReference type="VEuPathDB" id="AmoebaDB:EHI5A_113770"/>
<dbReference type="Proteomes" id="UP000078387">
    <property type="component" value="Unassembled WGS sequence"/>
</dbReference>
<feature type="transmembrane region" description="Helical" evidence="5">
    <location>
        <begin position="323"/>
        <end position="340"/>
    </location>
</feature>
<dbReference type="OMA" id="NASEYED"/>
<dbReference type="InterPro" id="IPR047843">
    <property type="entry name" value="WLS-like_TM"/>
</dbReference>
<gene>
    <name evidence="7" type="ORF">CL6EHI_050840</name>
</gene>
<comment type="subcellular location">
    <subcellularLocation>
        <location evidence="1">Membrane</location>
        <topology evidence="1">Multi-pass membrane protein</topology>
    </subcellularLocation>
</comment>
<feature type="transmembrane region" description="Helical" evidence="5">
    <location>
        <begin position="174"/>
        <end position="200"/>
    </location>
</feature>
<feature type="transmembrane region" description="Helical" evidence="5">
    <location>
        <begin position="352"/>
        <end position="372"/>
    </location>
</feature>
<dbReference type="EMBL" id="BDEQ01000001">
    <property type="protein sequence ID" value="GAT92013.1"/>
    <property type="molecule type" value="Genomic_DNA"/>
</dbReference>
<organism evidence="7 8">
    <name type="scientific">Entamoeba histolytica</name>
    <dbReference type="NCBI Taxonomy" id="5759"/>
    <lineage>
        <taxon>Eukaryota</taxon>
        <taxon>Amoebozoa</taxon>
        <taxon>Evosea</taxon>
        <taxon>Archamoebae</taxon>
        <taxon>Mastigamoebida</taxon>
        <taxon>Entamoebidae</taxon>
        <taxon>Entamoeba</taxon>
    </lineage>
</organism>
<dbReference type="PANTHER" id="PTHR31918">
    <property type="entry name" value="TRANSMEMBRANE PROTEIN 181"/>
    <property type="match status" value="1"/>
</dbReference>
<sequence>MENELVIDKMKRHHFVIIGITVFFLLIISIGISIYYNRSLIIRNKSPRIINNSYYRNGNYVLVENLNIEKYDHWLEVYLTLEPQDNVNQNIEFNAQTQLHIIQGIYDTVHLHNQTYSTRCFLNKCDDIIFVSDNAVQDGEYLIVISIEDINHVFNTTDYKVSLGVATAIRNQTLFSLILTITLVFIVFISFIFYCIITVYTRHWTIYTGLNTLLLFSVILFTNPIISLSFYKNYTWMDYLDNVLMEFYIFIVFIWIFFHVDHLRFLAIKEKYPILQWILRSILFILYLSALLLYFFSNLVHQYSPLVATTTPFINNFKSIRDLLQLILIFWILLNEFFSFTEVMNPINRKRLIFLTSFTSIITSVCLIQLFLQTNSHNNEPIPICLMKLVNTFVVLIMCVCFHQIELSKSSFGFNSREMINVSEYEDFDSSSDDLD</sequence>
<keyword evidence="2 5" id="KW-0812">Transmembrane</keyword>
<comment type="caution">
    <text evidence="7">The sequence shown here is derived from an EMBL/GenBank/DDBJ whole genome shotgun (WGS) entry which is preliminary data.</text>
</comment>
<evidence type="ECO:0000256" key="1">
    <source>
        <dbReference type="ARBA" id="ARBA00004141"/>
    </source>
</evidence>
<feature type="transmembrane region" description="Helical" evidence="5">
    <location>
        <begin position="384"/>
        <end position="402"/>
    </location>
</feature>
<protein>
    <recommendedName>
        <fullName evidence="6">Wntless-like transmembrane domain-containing protein</fullName>
    </recommendedName>
</protein>
<feature type="domain" description="Wntless-like transmembrane" evidence="6">
    <location>
        <begin position="173"/>
        <end position="401"/>
    </location>
</feature>
<feature type="transmembrane region" description="Helical" evidence="5">
    <location>
        <begin position="243"/>
        <end position="265"/>
    </location>
</feature>
<keyword evidence="4 5" id="KW-0472">Membrane</keyword>
<dbReference type="GO" id="GO:0015643">
    <property type="term" value="F:toxic substance binding"/>
    <property type="evidence" value="ECO:0007669"/>
    <property type="project" value="InterPro"/>
</dbReference>
<dbReference type="InterPro" id="IPR040416">
    <property type="entry name" value="TMEM181"/>
</dbReference>
<dbReference type="VEuPathDB" id="AmoebaDB:EHI7A_080550"/>
<dbReference type="PANTHER" id="PTHR31918:SF1">
    <property type="entry name" value="TRANSMEMBRANE PROTEIN 181"/>
    <property type="match status" value="1"/>
</dbReference>
<evidence type="ECO:0000259" key="6">
    <source>
        <dbReference type="Pfam" id="PF06664"/>
    </source>
</evidence>
<evidence type="ECO:0000256" key="4">
    <source>
        <dbReference type="ARBA" id="ARBA00023136"/>
    </source>
</evidence>
<evidence type="ECO:0000256" key="5">
    <source>
        <dbReference type="SAM" id="Phobius"/>
    </source>
</evidence>
<reference evidence="7 8" key="1">
    <citation type="submission" date="2016-05" db="EMBL/GenBank/DDBJ databases">
        <title>First whole genome sequencing of Entamoeba histolytica HM1:IMSS-clone-6.</title>
        <authorList>
            <person name="Mukherjee Avik.K."/>
            <person name="Izumyama S."/>
            <person name="Nakada-Tsukui K."/>
            <person name="Nozaki T."/>
        </authorList>
    </citation>
    <scope>NUCLEOTIDE SEQUENCE [LARGE SCALE GENOMIC DNA]</scope>
    <source>
        <strain evidence="7 8">HM1:IMSS clone 6</strain>
    </source>
</reference>